<evidence type="ECO:0000313" key="2">
    <source>
        <dbReference type="Proteomes" id="UP000053070"/>
    </source>
</evidence>
<gene>
    <name evidence="1" type="ORF">AAW01_04985</name>
</gene>
<reference evidence="1 2" key="1">
    <citation type="submission" date="2015-04" db="EMBL/GenBank/DDBJ databases">
        <title>The draft genome sequence of Erythrobacr gangjinensis K7-2.</title>
        <authorList>
            <person name="Zhuang L."/>
            <person name="Liu Y."/>
            <person name="Shao Z."/>
        </authorList>
    </citation>
    <scope>NUCLEOTIDE SEQUENCE [LARGE SCALE GENOMIC DNA]</scope>
    <source>
        <strain evidence="1 2">K7-2</strain>
    </source>
</reference>
<accession>A0A0G9MRY2</accession>
<dbReference type="KEGG" id="egn:BMF35_a2421"/>
<organism evidence="1 2">
    <name type="scientific">Aurantiacibacter gangjinensis</name>
    <dbReference type="NCBI Taxonomy" id="502682"/>
    <lineage>
        <taxon>Bacteria</taxon>
        <taxon>Pseudomonadati</taxon>
        <taxon>Pseudomonadota</taxon>
        <taxon>Alphaproteobacteria</taxon>
        <taxon>Sphingomonadales</taxon>
        <taxon>Erythrobacteraceae</taxon>
        <taxon>Aurantiacibacter</taxon>
    </lineage>
</organism>
<dbReference type="EMBL" id="LBHC01000001">
    <property type="protein sequence ID" value="KLE33304.1"/>
    <property type="molecule type" value="Genomic_DNA"/>
</dbReference>
<dbReference type="AlphaFoldDB" id="A0A0G9MRY2"/>
<proteinExistence type="predicted"/>
<dbReference type="PATRIC" id="fig|502682.8.peg.1019"/>
<dbReference type="OrthoDB" id="8081825at2"/>
<sequence length="103" mass="12185">MTDRYEGKPFLRLLDSYVLDTIGHLDEANQAWLVEAEPFFRATFEAEGSWREIVRSRMQFPDGMDAAIREFWTKGRLKFIEQNGTEPEPVQFTHMFVDKNFPH</sequence>
<name>A0A0G9MRY2_9SPHN</name>
<protein>
    <submittedName>
        <fullName evidence="1">Uncharacterized protein</fullName>
    </submittedName>
</protein>
<dbReference type="Proteomes" id="UP000053070">
    <property type="component" value="Unassembled WGS sequence"/>
</dbReference>
<dbReference type="RefSeq" id="WP_047006152.1">
    <property type="nucleotide sequence ID" value="NZ_CP018097.1"/>
</dbReference>
<keyword evidence="2" id="KW-1185">Reference proteome</keyword>
<comment type="caution">
    <text evidence="1">The sequence shown here is derived from an EMBL/GenBank/DDBJ whole genome shotgun (WGS) entry which is preliminary data.</text>
</comment>
<dbReference type="STRING" id="502682.BMF35_a2421"/>
<evidence type="ECO:0000313" key="1">
    <source>
        <dbReference type="EMBL" id="KLE33304.1"/>
    </source>
</evidence>